<evidence type="ECO:0000259" key="1">
    <source>
        <dbReference type="Pfam" id="PF08241"/>
    </source>
</evidence>
<dbReference type="SUPFAM" id="SSF53335">
    <property type="entry name" value="S-adenosyl-L-methionine-dependent methyltransferases"/>
    <property type="match status" value="1"/>
</dbReference>
<accession>A0A2L0EXX5</accession>
<proteinExistence type="predicted"/>
<feature type="domain" description="Methyltransferase type 11" evidence="1">
    <location>
        <begin position="62"/>
        <end position="150"/>
    </location>
</feature>
<dbReference type="CDD" id="cd02440">
    <property type="entry name" value="AdoMet_MTases"/>
    <property type="match status" value="1"/>
</dbReference>
<dbReference type="InterPro" id="IPR050508">
    <property type="entry name" value="Methyltransf_Superfamily"/>
</dbReference>
<keyword evidence="2" id="KW-0489">Methyltransferase</keyword>
<dbReference type="InterPro" id="IPR013216">
    <property type="entry name" value="Methyltransf_11"/>
</dbReference>
<dbReference type="EMBL" id="CP012673">
    <property type="protein sequence ID" value="AUX44152.1"/>
    <property type="molecule type" value="Genomic_DNA"/>
</dbReference>
<dbReference type="Proteomes" id="UP000238348">
    <property type="component" value="Chromosome"/>
</dbReference>
<dbReference type="Gene3D" id="3.40.50.150">
    <property type="entry name" value="Vaccinia Virus protein VP39"/>
    <property type="match status" value="1"/>
</dbReference>
<name>A0A2L0EXX5_SORCE</name>
<keyword evidence="2" id="KW-0830">Ubiquinone</keyword>
<protein>
    <submittedName>
        <fullName evidence="2">3-demethylubiquinone-9 3-methyltransferase</fullName>
        <ecNumber evidence="2">2.1.1.64</ecNumber>
    </submittedName>
</protein>
<organism evidence="2 3">
    <name type="scientific">Sorangium cellulosum</name>
    <name type="common">Polyangium cellulosum</name>
    <dbReference type="NCBI Taxonomy" id="56"/>
    <lineage>
        <taxon>Bacteria</taxon>
        <taxon>Pseudomonadati</taxon>
        <taxon>Myxococcota</taxon>
        <taxon>Polyangia</taxon>
        <taxon>Polyangiales</taxon>
        <taxon>Polyangiaceae</taxon>
        <taxon>Sorangium</taxon>
    </lineage>
</organism>
<keyword evidence="2" id="KW-0808">Transferase</keyword>
<evidence type="ECO:0000313" key="3">
    <source>
        <dbReference type="Proteomes" id="UP000238348"/>
    </source>
</evidence>
<dbReference type="AlphaFoldDB" id="A0A2L0EXX5"/>
<dbReference type="OrthoDB" id="9789575at2"/>
<dbReference type="PANTHER" id="PTHR42912:SF80">
    <property type="entry name" value="METHYLTRANSFERASE DOMAIN-CONTAINING PROTEIN"/>
    <property type="match status" value="1"/>
</dbReference>
<dbReference type="GO" id="GO:0032259">
    <property type="term" value="P:methylation"/>
    <property type="evidence" value="ECO:0007669"/>
    <property type="project" value="UniProtKB-KW"/>
</dbReference>
<dbReference type="PANTHER" id="PTHR42912">
    <property type="entry name" value="METHYLTRANSFERASE"/>
    <property type="match status" value="1"/>
</dbReference>
<dbReference type="Pfam" id="PF08241">
    <property type="entry name" value="Methyltransf_11"/>
    <property type="match status" value="1"/>
</dbReference>
<sequence length="252" mass="27175">MEARTAEDKADEHLRATRAYYDEFSARYEAHRGGRDRGGYHDLVDALEIDFVRRFGEGRDVLEVGCGTGLLLARIAAFARSARGVDLSPGMLERARARGLDAVEGSATALPFADESFDVACSFKVLAHVQDVRAALAEMARVVRPGGHVIAEFYNPYSLRGLVKKLGPAGAISDRTRESAVFTRFDAPRAAAALMPGNVHLVASRGVRIVTPFAAAMRVPGLGRLLHRAEWALCDSPLAALGGFWIAAARKA</sequence>
<gene>
    <name evidence="2" type="primary">ubiG</name>
    <name evidence="2" type="ORF">SOCE26_056150</name>
</gene>
<reference evidence="2 3" key="1">
    <citation type="submission" date="2015-09" db="EMBL/GenBank/DDBJ databases">
        <title>Sorangium comparison.</title>
        <authorList>
            <person name="Zaburannyi N."/>
            <person name="Bunk B."/>
            <person name="Overmann J."/>
            <person name="Mueller R."/>
        </authorList>
    </citation>
    <scope>NUCLEOTIDE SEQUENCE [LARGE SCALE GENOMIC DNA]</scope>
    <source>
        <strain evidence="2 3">So ce26</strain>
    </source>
</reference>
<dbReference type="InterPro" id="IPR029063">
    <property type="entry name" value="SAM-dependent_MTases_sf"/>
</dbReference>
<dbReference type="GO" id="GO:0061542">
    <property type="term" value="F:3-demethylubiquinol 3-O-methyltransferase activity"/>
    <property type="evidence" value="ECO:0007669"/>
    <property type="project" value="UniProtKB-EC"/>
</dbReference>
<dbReference type="EC" id="2.1.1.64" evidence="2"/>
<evidence type="ECO:0000313" key="2">
    <source>
        <dbReference type="EMBL" id="AUX44152.1"/>
    </source>
</evidence>
<dbReference type="RefSeq" id="WP_104982723.1">
    <property type="nucleotide sequence ID" value="NZ_CP012673.1"/>
</dbReference>